<accession>A0A3D8VJC5</accession>
<reference evidence="2 3" key="1">
    <citation type="submission" date="2018-08" db="EMBL/GenBank/DDBJ databases">
        <title>Lysobacter soli KCTC 22011, whole genome shotgun sequence.</title>
        <authorList>
            <person name="Zhang X."/>
            <person name="Feng G."/>
            <person name="Zhu H."/>
        </authorList>
    </citation>
    <scope>NUCLEOTIDE SEQUENCE [LARGE SCALE GENOMIC DNA]</scope>
    <source>
        <strain evidence="2 3">KCTC 22011</strain>
    </source>
</reference>
<dbReference type="PANTHER" id="PTHR33639:SF2">
    <property type="entry name" value="DUF393 DOMAIN-CONTAINING PROTEIN"/>
    <property type="match status" value="1"/>
</dbReference>
<dbReference type="EMBL" id="QTJR01000002">
    <property type="protein sequence ID" value="RDY68928.1"/>
    <property type="molecule type" value="Genomic_DNA"/>
</dbReference>
<dbReference type="AlphaFoldDB" id="A0A3D8VJC5"/>
<dbReference type="Pfam" id="PF04134">
    <property type="entry name" value="DCC1-like"/>
    <property type="match status" value="1"/>
</dbReference>
<gene>
    <name evidence="2" type="ORF">DX912_05430</name>
</gene>
<dbReference type="Proteomes" id="UP000256829">
    <property type="component" value="Unassembled WGS sequence"/>
</dbReference>
<feature type="transmembrane region" description="Helical" evidence="1">
    <location>
        <begin position="44"/>
        <end position="64"/>
    </location>
</feature>
<name>A0A3D8VJC5_9GAMM</name>
<evidence type="ECO:0000313" key="2">
    <source>
        <dbReference type="EMBL" id="RDY68928.1"/>
    </source>
</evidence>
<dbReference type="InterPro" id="IPR007263">
    <property type="entry name" value="DCC1-like"/>
</dbReference>
<keyword evidence="3" id="KW-1185">Reference proteome</keyword>
<keyword evidence="1" id="KW-1133">Transmembrane helix</keyword>
<organism evidence="2 3">
    <name type="scientific">Lysobacter soli</name>
    <dbReference type="NCBI Taxonomy" id="453783"/>
    <lineage>
        <taxon>Bacteria</taxon>
        <taxon>Pseudomonadati</taxon>
        <taxon>Pseudomonadota</taxon>
        <taxon>Gammaproteobacteria</taxon>
        <taxon>Lysobacterales</taxon>
        <taxon>Lysobacteraceae</taxon>
        <taxon>Lysobacter</taxon>
    </lineage>
</organism>
<keyword evidence="1" id="KW-0472">Membrane</keyword>
<dbReference type="GO" id="GO:0015035">
    <property type="term" value="F:protein-disulfide reductase activity"/>
    <property type="evidence" value="ECO:0007669"/>
    <property type="project" value="InterPro"/>
</dbReference>
<sequence length="173" mass="19021">MKSLHASTNATAVTVSTCSRRCRGSAGSCITGGGWMSSELQGSGAVIVFDGVCVLCNGWVRFLLRHDVRGRYRFAAMQGETGRALLFAHGLDADDPASFLLVENGIAWTDTDAMMRVLSGLGGAWRLATLLRVLPRGMRDRLYRWFARNRYRVFGRYDACALPPPGQMARFLP</sequence>
<evidence type="ECO:0000313" key="3">
    <source>
        <dbReference type="Proteomes" id="UP000256829"/>
    </source>
</evidence>
<comment type="caution">
    <text evidence="2">The sequence shown here is derived from an EMBL/GenBank/DDBJ whole genome shotgun (WGS) entry which is preliminary data.</text>
</comment>
<dbReference type="InterPro" id="IPR052927">
    <property type="entry name" value="DCC_oxidoreductase"/>
</dbReference>
<protein>
    <submittedName>
        <fullName evidence="2">Thiol-disulfide oxidoreductase DCC family protein</fullName>
    </submittedName>
</protein>
<keyword evidence="1" id="KW-0812">Transmembrane</keyword>
<proteinExistence type="predicted"/>
<dbReference type="PANTHER" id="PTHR33639">
    <property type="entry name" value="THIOL-DISULFIDE OXIDOREDUCTASE DCC"/>
    <property type="match status" value="1"/>
</dbReference>
<evidence type="ECO:0000256" key="1">
    <source>
        <dbReference type="SAM" id="Phobius"/>
    </source>
</evidence>